<dbReference type="Proteomes" id="UP000778951">
    <property type="component" value="Unassembled WGS sequence"/>
</dbReference>
<dbReference type="EMBL" id="JAATLM010000001">
    <property type="protein sequence ID" value="NIZ69718.1"/>
    <property type="molecule type" value="Genomic_DNA"/>
</dbReference>
<dbReference type="Pfam" id="PF02049">
    <property type="entry name" value="FliE"/>
    <property type="match status" value="1"/>
</dbReference>
<gene>
    <name evidence="3" type="primary">fliE</name>
    <name evidence="3" type="ORF">HCT48_05765</name>
</gene>
<evidence type="ECO:0000313" key="4">
    <source>
        <dbReference type="Proteomes" id="UP000778951"/>
    </source>
</evidence>
<name>A0A968GGM5_9SPIO</name>
<dbReference type="GO" id="GO:0003774">
    <property type="term" value="F:cytoskeletal motor activity"/>
    <property type="evidence" value="ECO:0007669"/>
    <property type="project" value="InterPro"/>
</dbReference>
<dbReference type="GO" id="GO:0005198">
    <property type="term" value="F:structural molecule activity"/>
    <property type="evidence" value="ECO:0007669"/>
    <property type="project" value="UniProtKB-UniRule"/>
</dbReference>
<proteinExistence type="predicted"/>
<dbReference type="GO" id="GO:0071973">
    <property type="term" value="P:bacterial-type flagellum-dependent cell motility"/>
    <property type="evidence" value="ECO:0007669"/>
    <property type="project" value="InterPro"/>
</dbReference>
<organism evidence="3 4">
    <name type="scientific">Entomospira culicis</name>
    <dbReference type="NCBI Taxonomy" id="2719989"/>
    <lineage>
        <taxon>Bacteria</taxon>
        <taxon>Pseudomonadati</taxon>
        <taxon>Spirochaetota</taxon>
        <taxon>Spirochaetia</taxon>
        <taxon>Spirochaetales</taxon>
        <taxon>Spirochaetaceae</taxon>
        <taxon>Entomospira</taxon>
    </lineage>
</organism>
<keyword evidence="4" id="KW-1185">Reference proteome</keyword>
<evidence type="ECO:0000256" key="1">
    <source>
        <dbReference type="ARBA" id="ARBA00023143"/>
    </source>
</evidence>
<keyword evidence="1" id="KW-0975">Bacterial flagellum</keyword>
<dbReference type="NCBIfam" id="TIGR00205">
    <property type="entry name" value="fliE"/>
    <property type="match status" value="1"/>
</dbReference>
<protein>
    <recommendedName>
        <fullName evidence="2">Flagellar hook-basal body complex protein FliE</fullName>
    </recommendedName>
</protein>
<evidence type="ECO:0000313" key="3">
    <source>
        <dbReference type="EMBL" id="NIZ69718.1"/>
    </source>
</evidence>
<dbReference type="RefSeq" id="WP_167695802.1">
    <property type="nucleotide sequence ID" value="NZ_CP118181.1"/>
</dbReference>
<evidence type="ECO:0000256" key="2">
    <source>
        <dbReference type="NCBIfam" id="TIGR00205"/>
    </source>
</evidence>
<accession>A0A968GGM5</accession>
<keyword evidence="3" id="KW-0969">Cilium</keyword>
<dbReference type="InterPro" id="IPR001624">
    <property type="entry name" value="FliE"/>
</dbReference>
<dbReference type="PRINTS" id="PR01006">
    <property type="entry name" value="FLGHOOKFLIE"/>
</dbReference>
<comment type="caution">
    <text evidence="3">The sequence shown here is derived from an EMBL/GenBank/DDBJ whole genome shotgun (WGS) entry which is preliminary data.</text>
</comment>
<dbReference type="AlphaFoldDB" id="A0A968GGM5"/>
<keyword evidence="3" id="KW-0282">Flagellum</keyword>
<keyword evidence="3" id="KW-0966">Cell projection</keyword>
<sequence>MDLRIGTTTLGLPVADLAKGHGQLAMRNTLPGHLNGQSIASIIQDNLSASELEELNARLGTAHTIDETPKQEDFTELLMSALDKTNQAQNEVERLTAQAIVEPDSVDIHEVTIAMAKANMTLSLSKAIIDRSISGFKDILNQR</sequence>
<reference evidence="3" key="1">
    <citation type="submission" date="2020-03" db="EMBL/GenBank/DDBJ databases">
        <title>Spirochaetal bacteria isolated from arthropods constitute a novel genus Entomospira genus novum within the order Spirochaetales.</title>
        <authorList>
            <person name="Grana-Miraglia L."/>
            <person name="Sikutova S."/>
            <person name="Fingerle V."/>
            <person name="Sing A."/>
            <person name="Castillo-Ramirez S."/>
            <person name="Margos G."/>
            <person name="Rudolf I."/>
        </authorList>
    </citation>
    <scope>NUCLEOTIDE SEQUENCE</scope>
    <source>
        <strain evidence="3">BR149</strain>
    </source>
</reference>
<dbReference type="GO" id="GO:0009288">
    <property type="term" value="C:bacterial-type flagellum"/>
    <property type="evidence" value="ECO:0007669"/>
    <property type="project" value="InterPro"/>
</dbReference>